<organism evidence="1 2">
    <name type="scientific">Clostridium mobile</name>
    <dbReference type="NCBI Taxonomy" id="2841512"/>
    <lineage>
        <taxon>Bacteria</taxon>
        <taxon>Bacillati</taxon>
        <taxon>Bacillota</taxon>
        <taxon>Clostridia</taxon>
        <taxon>Eubacteriales</taxon>
        <taxon>Clostridiaceae</taxon>
        <taxon>Clostridium</taxon>
    </lineage>
</organism>
<dbReference type="RefSeq" id="WP_216437839.1">
    <property type="nucleotide sequence ID" value="NZ_JAHLQF010000001.1"/>
</dbReference>
<gene>
    <name evidence="1" type="ORF">KQI86_03910</name>
</gene>
<comment type="caution">
    <text evidence="1">The sequence shown here is derived from an EMBL/GenBank/DDBJ whole genome shotgun (WGS) entry which is preliminary data.</text>
</comment>
<evidence type="ECO:0000313" key="1">
    <source>
        <dbReference type="EMBL" id="MBU5483461.1"/>
    </source>
</evidence>
<dbReference type="EMBL" id="JAHLQF010000001">
    <property type="protein sequence ID" value="MBU5483461.1"/>
    <property type="molecule type" value="Genomic_DNA"/>
</dbReference>
<protein>
    <submittedName>
        <fullName evidence="1">Uncharacterized protein</fullName>
    </submittedName>
</protein>
<proteinExistence type="predicted"/>
<reference evidence="1 2" key="1">
    <citation type="submission" date="2021-06" db="EMBL/GenBank/DDBJ databases">
        <authorList>
            <person name="Sun Q."/>
            <person name="Li D."/>
        </authorList>
    </citation>
    <scope>NUCLEOTIDE SEQUENCE [LARGE SCALE GENOMIC DNA]</scope>
    <source>
        <strain evidence="1 2">MSJ-11</strain>
    </source>
</reference>
<accession>A0ABS6EFH1</accession>
<evidence type="ECO:0000313" key="2">
    <source>
        <dbReference type="Proteomes" id="UP000726170"/>
    </source>
</evidence>
<keyword evidence="2" id="KW-1185">Reference proteome</keyword>
<name>A0ABS6EFH1_9CLOT</name>
<sequence length="65" mass="7874">MRNLSIDFTEQELRNLLIFLDRAEIKGKEEAFVYVNLWSLLERPNIKYNTDKEEEINKQQSKDKK</sequence>
<dbReference type="Proteomes" id="UP000726170">
    <property type="component" value="Unassembled WGS sequence"/>
</dbReference>